<protein>
    <submittedName>
        <fullName evidence="9">Chimerin 1</fullName>
    </submittedName>
</protein>
<reference evidence="9" key="1">
    <citation type="submission" date="2015-08" db="UniProtKB">
        <authorList>
            <consortium name="WormBaseParasite"/>
        </authorList>
    </citation>
    <scope>IDENTIFICATION</scope>
</reference>
<sequence>MSEFYPRSVISNEFGDDTISVDGYWKHNLLVLQEKAPKPICVPCKKFIANKPEQYGNEYHGLIERKEAEKLLRESGEGSYLVRASKRSANANTLCIFFDNQVLHYMLYYDGNHYLGEKRFETLELMVADGLISMFLEKNASEYIRKMAEEAVYEHSPYLIYQRAANNILSDGPVVVDDFTNRPHNFSSFTFKMPHYCDYCRNFMWGLVQQGVKCNDCGFAAHKKCSERAYHDCRPEAKYVKRMFAVDLTTLCLAHNVSIAPVFKQCIEEVERRGLHIEGIYRVSASHEQMDRLRKQYDTNPNSVNLSEVDDIHTVAGLLKLYLRLLPQQLVPFSNFQMLCDAYSMSQNPSERALHIKKALTKLEKWNCYTLDALLNHLRKVAEYSNKNKMNVANIATIFAPTVFCAGTIPSLPQHQHLLLDFLIKTPGVIPYV</sequence>
<dbReference type="FunFam" id="3.30.505.10:FF:000019">
    <property type="entry name" value="Chimaerin"/>
    <property type="match status" value="1"/>
</dbReference>
<dbReference type="WBParaSite" id="SSTP_0001009500.1">
    <property type="protein sequence ID" value="SSTP_0001009500.1"/>
    <property type="gene ID" value="SSTP_0001009500"/>
</dbReference>
<keyword evidence="4" id="KW-0727">SH2 domain</keyword>
<dbReference type="AlphaFoldDB" id="A0A0K0EKV2"/>
<feature type="domain" description="SH2" evidence="5">
    <location>
        <begin position="58"/>
        <end position="127"/>
    </location>
</feature>
<dbReference type="Pfam" id="PF00620">
    <property type="entry name" value="RhoGAP"/>
    <property type="match status" value="1"/>
</dbReference>
<dbReference type="Gene3D" id="1.10.555.10">
    <property type="entry name" value="Rho GTPase activation protein"/>
    <property type="match status" value="1"/>
</dbReference>
<proteinExistence type="predicted"/>
<dbReference type="SMART" id="SM00109">
    <property type="entry name" value="C1"/>
    <property type="match status" value="1"/>
</dbReference>
<dbReference type="STRING" id="6248.A0A0K0EKV2"/>
<evidence type="ECO:0000313" key="8">
    <source>
        <dbReference type="Proteomes" id="UP000035681"/>
    </source>
</evidence>
<dbReference type="SUPFAM" id="SSF48350">
    <property type="entry name" value="GTPase activation domain, GAP"/>
    <property type="match status" value="1"/>
</dbReference>
<dbReference type="SUPFAM" id="SSF55550">
    <property type="entry name" value="SH2 domain"/>
    <property type="match status" value="1"/>
</dbReference>
<dbReference type="Pfam" id="PF00130">
    <property type="entry name" value="C1_1"/>
    <property type="match status" value="1"/>
</dbReference>
<dbReference type="PRINTS" id="PR00008">
    <property type="entry name" value="DAGPEDOMAIN"/>
</dbReference>
<keyword evidence="2" id="KW-0479">Metal-binding</keyword>
<dbReference type="InterPro" id="IPR008936">
    <property type="entry name" value="Rho_GTPase_activation_prot"/>
</dbReference>
<feature type="domain" description="Rho-GAP" evidence="7">
    <location>
        <begin position="246"/>
        <end position="431"/>
    </location>
</feature>
<evidence type="ECO:0000313" key="9">
    <source>
        <dbReference type="WBParaSite" id="SSTP_0001009500.1"/>
    </source>
</evidence>
<dbReference type="SMART" id="SM00324">
    <property type="entry name" value="RhoGAP"/>
    <property type="match status" value="1"/>
</dbReference>
<evidence type="ECO:0000256" key="3">
    <source>
        <dbReference type="ARBA" id="ARBA00022833"/>
    </source>
</evidence>
<dbReference type="GO" id="GO:0007165">
    <property type="term" value="P:signal transduction"/>
    <property type="evidence" value="ECO:0007669"/>
    <property type="project" value="InterPro"/>
</dbReference>
<dbReference type="InterPro" id="IPR002219">
    <property type="entry name" value="PKC_DAG/PE"/>
</dbReference>
<dbReference type="CDD" id="cd00159">
    <property type="entry name" value="RhoGAP"/>
    <property type="match status" value="1"/>
</dbReference>
<dbReference type="GO" id="GO:0005096">
    <property type="term" value="F:GTPase activator activity"/>
    <property type="evidence" value="ECO:0007669"/>
    <property type="project" value="UniProtKB-KW"/>
</dbReference>
<dbReference type="SMART" id="SM00252">
    <property type="entry name" value="SH2"/>
    <property type="match status" value="1"/>
</dbReference>
<accession>A0A0K0EKV2</accession>
<dbReference type="InterPro" id="IPR000198">
    <property type="entry name" value="RhoGAP_dom"/>
</dbReference>
<dbReference type="Proteomes" id="UP000035681">
    <property type="component" value="Unplaced"/>
</dbReference>
<dbReference type="InterPro" id="IPR020454">
    <property type="entry name" value="DAG/PE-bd"/>
</dbReference>
<evidence type="ECO:0000259" key="6">
    <source>
        <dbReference type="PROSITE" id="PS50081"/>
    </source>
</evidence>
<organism evidence="9">
    <name type="scientific">Strongyloides stercoralis</name>
    <name type="common">Threadworm</name>
    <dbReference type="NCBI Taxonomy" id="6248"/>
    <lineage>
        <taxon>Eukaryota</taxon>
        <taxon>Metazoa</taxon>
        <taxon>Ecdysozoa</taxon>
        <taxon>Nematoda</taxon>
        <taxon>Chromadorea</taxon>
        <taxon>Rhabditida</taxon>
        <taxon>Tylenchina</taxon>
        <taxon>Panagrolaimomorpha</taxon>
        <taxon>Strongyloidoidea</taxon>
        <taxon>Strongyloididae</taxon>
        <taxon>Strongyloides</taxon>
    </lineage>
</organism>
<dbReference type="InterPro" id="IPR046349">
    <property type="entry name" value="C1-like_sf"/>
</dbReference>
<evidence type="ECO:0000256" key="1">
    <source>
        <dbReference type="ARBA" id="ARBA00022468"/>
    </source>
</evidence>
<evidence type="ECO:0000256" key="2">
    <source>
        <dbReference type="ARBA" id="ARBA00022723"/>
    </source>
</evidence>
<feature type="domain" description="Phorbol-ester/DAG-type" evidence="6">
    <location>
        <begin position="183"/>
        <end position="233"/>
    </location>
</feature>
<dbReference type="PROSITE" id="PS50001">
    <property type="entry name" value="SH2"/>
    <property type="match status" value="1"/>
</dbReference>
<keyword evidence="8" id="KW-1185">Reference proteome</keyword>
<dbReference type="InterPro" id="IPR000980">
    <property type="entry name" value="SH2"/>
</dbReference>
<dbReference type="GO" id="GO:0046872">
    <property type="term" value="F:metal ion binding"/>
    <property type="evidence" value="ECO:0007669"/>
    <property type="project" value="UniProtKB-KW"/>
</dbReference>
<dbReference type="PANTHER" id="PTHR46075:SF2">
    <property type="entry name" value="RHO GTPASE ACTIVATING PROTEIN AT 5A, ISOFORM A"/>
    <property type="match status" value="1"/>
</dbReference>
<dbReference type="PANTHER" id="PTHR46075">
    <property type="entry name" value="CHIMERIN FAMILY MEMBER"/>
    <property type="match status" value="1"/>
</dbReference>
<dbReference type="InterPro" id="IPR051854">
    <property type="entry name" value="Rho-type_GAP"/>
</dbReference>
<dbReference type="SUPFAM" id="SSF57889">
    <property type="entry name" value="Cysteine-rich domain"/>
    <property type="match status" value="1"/>
</dbReference>
<dbReference type="WBParaSite" id="TCONS_00009888.p1">
    <property type="protein sequence ID" value="TCONS_00009888.p1"/>
    <property type="gene ID" value="XLOC_007607"/>
</dbReference>
<dbReference type="InterPro" id="IPR036860">
    <property type="entry name" value="SH2_dom_sf"/>
</dbReference>
<evidence type="ECO:0000256" key="4">
    <source>
        <dbReference type="PROSITE-ProRule" id="PRU00191"/>
    </source>
</evidence>
<dbReference type="Gene3D" id="3.30.60.20">
    <property type="match status" value="1"/>
</dbReference>
<dbReference type="FunFam" id="3.30.60.20:FF:000025">
    <property type="entry name" value="Chimaerin"/>
    <property type="match status" value="1"/>
</dbReference>
<dbReference type="Gene3D" id="3.30.505.10">
    <property type="entry name" value="SH2 domain"/>
    <property type="match status" value="1"/>
</dbReference>
<dbReference type="PROSITE" id="PS50238">
    <property type="entry name" value="RHOGAP"/>
    <property type="match status" value="1"/>
</dbReference>
<dbReference type="PROSITE" id="PS00479">
    <property type="entry name" value="ZF_DAG_PE_1"/>
    <property type="match status" value="1"/>
</dbReference>
<evidence type="ECO:0000259" key="5">
    <source>
        <dbReference type="PROSITE" id="PS50001"/>
    </source>
</evidence>
<dbReference type="CDD" id="cd20806">
    <property type="entry name" value="C1_CHN"/>
    <property type="match status" value="1"/>
</dbReference>
<keyword evidence="1" id="KW-0343">GTPase activation</keyword>
<name>A0A0K0EKV2_STRER</name>
<dbReference type="PROSITE" id="PS50081">
    <property type="entry name" value="ZF_DAG_PE_2"/>
    <property type="match status" value="1"/>
</dbReference>
<dbReference type="Pfam" id="PF00017">
    <property type="entry name" value="SH2"/>
    <property type="match status" value="1"/>
</dbReference>
<evidence type="ECO:0000259" key="7">
    <source>
        <dbReference type="PROSITE" id="PS50238"/>
    </source>
</evidence>
<keyword evidence="3" id="KW-0862">Zinc</keyword>